<keyword evidence="7" id="KW-0539">Nucleus</keyword>
<feature type="domain" description="C2H2-type" evidence="9">
    <location>
        <begin position="722"/>
        <end position="749"/>
    </location>
</feature>
<sequence length="966" mass="110504">MSVDQSGPSEEDASKQPRTTLLIEESAPLENSSKKRTWEQWCSQDERTFYEALSDCGKNFESIRVYFVRQKKTNKTKGQIRTFYYRTWHKISRYIDFPDGLSKSTKELYGLINYGELRKRLGGKLDEKNCIKLQELVFNGLTTLRIKGKTVRVKTPMCSALKRLNNHRKISTLLLSPCRRDFDASSQEKLTLTPKSGVILKKPIFLPVEPLTSEDLSLGKVTQEDREDEEEFYNHMEEDDQEDKILNFPWNSDCTLSVGEIYLMLGCGAGEETEVELNYTFKGEEEDKPFDKDDRYRTLNTLIKLVHDKFKKSKPLLSSEKDSNDEENFRRPAAPTPAATAFKQQLDLLLPKYNNRKGRPMSRKNGNYRLNNGAQHQRLLQPKFFMPSSKSEVKLRLLPQVKVIATTTHQDSSSQFLLDSSSENHPTHSPPLSPTDSLSSLKSTDRFLDSVFENSNSSLLQTPPRLRSRPTSPFICEGSSSMSWSFPSSFSEGSLNSKSSRNGGTSIINEDSSHSTNSEVDRQLLCMMTESSVDFTSNLYMGGISVETKIFRCDRLVSYLELSGTELGNCLYCDKSTNHDHNIFGKIKFHPKDLKIFISLVVSDKRCDSGLEDNEQQLSLNISKDPKNSKEDKEYEEDMNNLLAILKSGVLNASIDQKIVTSTFKSKDFVYVITIPPSKLNTSEIRIQEDPPLYFSSIQQHFSSKYGVEFRAENESRCVSKPQCNICLQLFKDEVGLRKHYALHNKVKERRFECQICKKRFIKLNHLQSHELLHTGVKPFECRTCPKKYSSEFALKNHRIHTHDEGDKPKCDECGKTFFTNSGVRKHVLRFHNKDLRLYCNECPRIYLRKDNLERHVRLVHRDPKGMSMHQSSESKIQKKSSSESFKSAPSRYPTTDPEEVIDGLFGEDSNNTLHRKGEVLNISGGLDATATEALLKNLTPQPDYLLKNLTPIPLEALEEMFLGTN</sequence>
<feature type="region of interest" description="Disordered" evidence="8">
    <location>
        <begin position="316"/>
        <end position="337"/>
    </location>
</feature>
<feature type="compositionally biased region" description="Polar residues" evidence="8">
    <location>
        <begin position="498"/>
        <end position="516"/>
    </location>
</feature>
<gene>
    <name evidence="10" type="ORF">LSAA_13435</name>
</gene>
<dbReference type="PANTHER" id="PTHR21677:SF1">
    <property type="entry name" value="PROTEIN CRAMPED-LIKE"/>
    <property type="match status" value="1"/>
</dbReference>
<dbReference type="SMART" id="SM00355">
    <property type="entry name" value="ZnF_C2H2"/>
    <property type="match status" value="5"/>
</dbReference>
<dbReference type="PANTHER" id="PTHR21677">
    <property type="entry name" value="CRAMPED PROTEIN"/>
    <property type="match status" value="1"/>
</dbReference>
<keyword evidence="6" id="KW-0238">DNA-binding</keyword>
<evidence type="ECO:0000313" key="10">
    <source>
        <dbReference type="EMBL" id="CAF3006038.1"/>
    </source>
</evidence>
<dbReference type="Gene3D" id="1.10.10.60">
    <property type="entry name" value="Homeodomain-like"/>
    <property type="match status" value="1"/>
</dbReference>
<dbReference type="GO" id="GO:0007389">
    <property type="term" value="P:pattern specification process"/>
    <property type="evidence" value="ECO:0007669"/>
    <property type="project" value="TreeGrafter"/>
</dbReference>
<reference evidence="10" key="1">
    <citation type="submission" date="2021-02" db="EMBL/GenBank/DDBJ databases">
        <authorList>
            <person name="Bekaert M."/>
        </authorList>
    </citation>
    <scope>NUCLEOTIDE SEQUENCE</scope>
    <source>
        <strain evidence="10">IoA-00</strain>
    </source>
</reference>
<feature type="domain" description="C2H2-type" evidence="9">
    <location>
        <begin position="752"/>
        <end position="779"/>
    </location>
</feature>
<protein>
    <submittedName>
        <fullName evidence="10">Protein cramped-like</fullName>
    </submittedName>
</protein>
<keyword evidence="4" id="KW-0863">Zinc-finger</keyword>
<feature type="region of interest" description="Disordered" evidence="8">
    <location>
        <begin position="495"/>
        <end position="516"/>
    </location>
</feature>
<dbReference type="InterPro" id="IPR013087">
    <property type="entry name" value="Znf_C2H2_type"/>
</dbReference>
<dbReference type="Proteomes" id="UP000675881">
    <property type="component" value="Chromosome 7"/>
</dbReference>
<feature type="region of interest" description="Disordered" evidence="8">
    <location>
        <begin position="1"/>
        <end position="28"/>
    </location>
</feature>
<evidence type="ECO:0000259" key="9">
    <source>
        <dbReference type="PROSITE" id="PS50157"/>
    </source>
</evidence>
<feature type="domain" description="C2H2-type" evidence="9">
    <location>
        <begin position="838"/>
        <end position="866"/>
    </location>
</feature>
<evidence type="ECO:0000256" key="8">
    <source>
        <dbReference type="SAM" id="MobiDB-lite"/>
    </source>
</evidence>
<keyword evidence="5" id="KW-0862">Zinc</keyword>
<feature type="region of interest" description="Disordered" evidence="8">
    <location>
        <begin position="862"/>
        <end position="898"/>
    </location>
</feature>
<organism evidence="10 11">
    <name type="scientific">Lepeophtheirus salmonis</name>
    <name type="common">Salmon louse</name>
    <name type="synonym">Caligus salmonis</name>
    <dbReference type="NCBI Taxonomy" id="72036"/>
    <lineage>
        <taxon>Eukaryota</taxon>
        <taxon>Metazoa</taxon>
        <taxon>Ecdysozoa</taxon>
        <taxon>Arthropoda</taxon>
        <taxon>Crustacea</taxon>
        <taxon>Multicrustacea</taxon>
        <taxon>Hexanauplia</taxon>
        <taxon>Copepoda</taxon>
        <taxon>Siphonostomatoida</taxon>
        <taxon>Caligidae</taxon>
        <taxon>Lepeophtheirus</taxon>
    </lineage>
</organism>
<dbReference type="Gene3D" id="3.30.160.60">
    <property type="entry name" value="Classic Zinc Finger"/>
    <property type="match status" value="3"/>
</dbReference>
<comment type="subcellular location">
    <subcellularLocation>
        <location evidence="1">Nucleus</location>
    </subcellularLocation>
</comment>
<dbReference type="EMBL" id="HG994586">
    <property type="protein sequence ID" value="CAF3006038.1"/>
    <property type="molecule type" value="Genomic_DNA"/>
</dbReference>
<proteinExistence type="predicted"/>
<evidence type="ECO:0000256" key="3">
    <source>
        <dbReference type="ARBA" id="ARBA00022737"/>
    </source>
</evidence>
<feature type="compositionally biased region" description="Low complexity" evidence="8">
    <location>
        <begin position="410"/>
        <end position="421"/>
    </location>
</feature>
<evidence type="ECO:0000256" key="6">
    <source>
        <dbReference type="ARBA" id="ARBA00023125"/>
    </source>
</evidence>
<feature type="region of interest" description="Disordered" evidence="8">
    <location>
        <begin position="409"/>
        <end position="440"/>
    </location>
</feature>
<dbReference type="GO" id="GO:0008270">
    <property type="term" value="F:zinc ion binding"/>
    <property type="evidence" value="ECO:0007669"/>
    <property type="project" value="UniProtKB-KW"/>
</dbReference>
<dbReference type="FunFam" id="3.30.160.60:FF:000145">
    <property type="entry name" value="Zinc finger protein 574"/>
    <property type="match status" value="1"/>
</dbReference>
<feature type="domain" description="C2H2-type" evidence="9">
    <location>
        <begin position="809"/>
        <end position="837"/>
    </location>
</feature>
<dbReference type="SUPFAM" id="SSF57667">
    <property type="entry name" value="beta-beta-alpha zinc fingers"/>
    <property type="match status" value="3"/>
</dbReference>
<evidence type="ECO:0000256" key="7">
    <source>
        <dbReference type="ARBA" id="ARBA00023242"/>
    </source>
</evidence>
<evidence type="ECO:0000256" key="5">
    <source>
        <dbReference type="ARBA" id="ARBA00022833"/>
    </source>
</evidence>
<feature type="compositionally biased region" description="Basic and acidic residues" evidence="8">
    <location>
        <begin position="319"/>
        <end position="330"/>
    </location>
</feature>
<keyword evidence="11" id="KW-1185">Reference proteome</keyword>
<evidence type="ECO:0000256" key="1">
    <source>
        <dbReference type="ARBA" id="ARBA00004123"/>
    </source>
</evidence>
<accession>A0A7R8D2I7</accession>
<dbReference type="GO" id="GO:0005634">
    <property type="term" value="C:nucleus"/>
    <property type="evidence" value="ECO:0007669"/>
    <property type="project" value="UniProtKB-SubCell"/>
</dbReference>
<dbReference type="PROSITE" id="PS00028">
    <property type="entry name" value="ZINC_FINGER_C2H2_1"/>
    <property type="match status" value="5"/>
</dbReference>
<keyword evidence="3" id="KW-0677">Repeat</keyword>
<dbReference type="GO" id="GO:0003682">
    <property type="term" value="F:chromatin binding"/>
    <property type="evidence" value="ECO:0007669"/>
    <property type="project" value="InterPro"/>
</dbReference>
<feature type="domain" description="C2H2-type" evidence="9">
    <location>
        <begin position="780"/>
        <end position="809"/>
    </location>
</feature>
<dbReference type="GO" id="GO:0003677">
    <property type="term" value="F:DNA binding"/>
    <property type="evidence" value="ECO:0007669"/>
    <property type="project" value="UniProtKB-KW"/>
</dbReference>
<dbReference type="PROSITE" id="PS50157">
    <property type="entry name" value="ZINC_FINGER_C2H2_2"/>
    <property type="match status" value="5"/>
</dbReference>
<name>A0A7R8D2I7_LEPSM</name>
<dbReference type="InterPro" id="IPR055315">
    <property type="entry name" value="Cramped-like"/>
</dbReference>
<evidence type="ECO:0000313" key="11">
    <source>
        <dbReference type="Proteomes" id="UP000675881"/>
    </source>
</evidence>
<evidence type="ECO:0000256" key="2">
    <source>
        <dbReference type="ARBA" id="ARBA00022723"/>
    </source>
</evidence>
<dbReference type="Pfam" id="PF00096">
    <property type="entry name" value="zf-C2H2"/>
    <property type="match status" value="1"/>
</dbReference>
<dbReference type="InterPro" id="IPR036236">
    <property type="entry name" value="Znf_C2H2_sf"/>
</dbReference>
<dbReference type="OrthoDB" id="515799at2759"/>
<dbReference type="AlphaFoldDB" id="A0A7R8D2I7"/>
<keyword evidence="2" id="KW-0479">Metal-binding</keyword>
<evidence type="ECO:0000256" key="4">
    <source>
        <dbReference type="ARBA" id="ARBA00022771"/>
    </source>
</evidence>